<feature type="transmembrane region" description="Helical" evidence="7">
    <location>
        <begin position="201"/>
        <end position="223"/>
    </location>
</feature>
<comment type="subcellular location">
    <subcellularLocation>
        <location evidence="1">Membrane</location>
        <topology evidence="1">Multi-pass membrane protein</topology>
    </subcellularLocation>
</comment>
<evidence type="ECO:0000256" key="3">
    <source>
        <dbReference type="ARBA" id="ARBA00022989"/>
    </source>
</evidence>
<evidence type="ECO:0000256" key="4">
    <source>
        <dbReference type="ARBA" id="ARBA00023136"/>
    </source>
</evidence>
<evidence type="ECO:0000256" key="1">
    <source>
        <dbReference type="ARBA" id="ARBA00004141"/>
    </source>
</evidence>
<feature type="transmembrane region" description="Helical" evidence="7">
    <location>
        <begin position="151"/>
        <end position="172"/>
    </location>
</feature>
<keyword evidence="10" id="KW-1185">Reference proteome</keyword>
<dbReference type="InterPro" id="IPR049326">
    <property type="entry name" value="Rhodopsin_dom_fungi"/>
</dbReference>
<dbReference type="InterPro" id="IPR052337">
    <property type="entry name" value="SAT4-like"/>
</dbReference>
<reference evidence="9" key="1">
    <citation type="journal article" date="2023" name="Mol. Phylogenet. Evol.">
        <title>Genome-scale phylogeny and comparative genomics of the fungal order Sordariales.</title>
        <authorList>
            <person name="Hensen N."/>
            <person name="Bonometti L."/>
            <person name="Westerberg I."/>
            <person name="Brannstrom I.O."/>
            <person name="Guillou S."/>
            <person name="Cros-Aarteil S."/>
            <person name="Calhoun S."/>
            <person name="Haridas S."/>
            <person name="Kuo A."/>
            <person name="Mondo S."/>
            <person name="Pangilinan J."/>
            <person name="Riley R."/>
            <person name="LaButti K."/>
            <person name="Andreopoulos B."/>
            <person name="Lipzen A."/>
            <person name="Chen C."/>
            <person name="Yan M."/>
            <person name="Daum C."/>
            <person name="Ng V."/>
            <person name="Clum A."/>
            <person name="Steindorff A."/>
            <person name="Ohm R.A."/>
            <person name="Martin F."/>
            <person name="Silar P."/>
            <person name="Natvig D.O."/>
            <person name="Lalanne C."/>
            <person name="Gautier V."/>
            <person name="Ament-Velasquez S.L."/>
            <person name="Kruys A."/>
            <person name="Hutchinson M.I."/>
            <person name="Powell A.J."/>
            <person name="Barry K."/>
            <person name="Miller A.N."/>
            <person name="Grigoriev I.V."/>
            <person name="Debuchy R."/>
            <person name="Gladieux P."/>
            <person name="Hiltunen Thoren M."/>
            <person name="Johannesson H."/>
        </authorList>
    </citation>
    <scope>NUCLEOTIDE SEQUENCE</scope>
    <source>
        <strain evidence="9">CBS 314.62</strain>
    </source>
</reference>
<keyword evidence="4 7" id="KW-0472">Membrane</keyword>
<evidence type="ECO:0000256" key="2">
    <source>
        <dbReference type="ARBA" id="ARBA00022692"/>
    </source>
</evidence>
<sequence>MTAIVNGVPVAMPPPPGYVVDFDHPQRNSVTEAYWLFGAGNFICLLFVLQRAYVRLVLQRRVQLEDGVLSWDCLSCSLKAFSLTVQVIIIRDFMIGIMGIHLWELPFNKFLMFMESLYQLPILYNPVQCFAKLTLLLLYQRLSPQRWFQMIIWVVMFIVIGSSTSIMFTTIFPCHPVAAGWDPTIPDYTCIDRVAVYKATAILGAITDALVLAVPLPIVAIVQVSTRQKLGLVAIFSVGGITVFTSIMRLIELIKSMGYVDQTWGGGPVVLWILVESNLSIICGTLPTIKHFLRHVSPSLLGSTGRDSKYANGKGSKPNTSDTPLATIGGTGGPQSRTRHNKYHRFDDPERGMFPLETVTRAEGGRDSGSNDGSDPNDTRDSGSEKAIIQTRTATVTYTTRG</sequence>
<evidence type="ECO:0000313" key="9">
    <source>
        <dbReference type="EMBL" id="KAK3688701.1"/>
    </source>
</evidence>
<name>A0AAE0X9T7_9PEZI</name>
<evidence type="ECO:0000256" key="6">
    <source>
        <dbReference type="SAM" id="MobiDB-lite"/>
    </source>
</evidence>
<feature type="transmembrane region" description="Helical" evidence="7">
    <location>
        <begin position="122"/>
        <end position="139"/>
    </location>
</feature>
<evidence type="ECO:0000259" key="8">
    <source>
        <dbReference type="Pfam" id="PF20684"/>
    </source>
</evidence>
<dbReference type="GO" id="GO:0016020">
    <property type="term" value="C:membrane"/>
    <property type="evidence" value="ECO:0007669"/>
    <property type="project" value="UniProtKB-SubCell"/>
</dbReference>
<comment type="caution">
    <text evidence="9">The sequence shown here is derived from an EMBL/GenBank/DDBJ whole genome shotgun (WGS) entry which is preliminary data.</text>
</comment>
<reference evidence="9" key="2">
    <citation type="submission" date="2023-06" db="EMBL/GenBank/DDBJ databases">
        <authorList>
            <consortium name="Lawrence Berkeley National Laboratory"/>
            <person name="Haridas S."/>
            <person name="Hensen N."/>
            <person name="Bonometti L."/>
            <person name="Westerberg I."/>
            <person name="Brannstrom I.O."/>
            <person name="Guillou S."/>
            <person name="Cros-Aarteil S."/>
            <person name="Calhoun S."/>
            <person name="Kuo A."/>
            <person name="Mondo S."/>
            <person name="Pangilinan J."/>
            <person name="Riley R."/>
            <person name="Labutti K."/>
            <person name="Andreopoulos B."/>
            <person name="Lipzen A."/>
            <person name="Chen C."/>
            <person name="Yanf M."/>
            <person name="Daum C."/>
            <person name="Ng V."/>
            <person name="Clum A."/>
            <person name="Steindorff A."/>
            <person name="Ohm R."/>
            <person name="Martin F."/>
            <person name="Silar P."/>
            <person name="Natvig D."/>
            <person name="Lalanne C."/>
            <person name="Gautier V."/>
            <person name="Ament-Velasquez S.L."/>
            <person name="Kruys A."/>
            <person name="Hutchinson M.I."/>
            <person name="Powell A.J."/>
            <person name="Barry K."/>
            <person name="Miller A.N."/>
            <person name="Grigoriev I.V."/>
            <person name="Debuchy R."/>
            <person name="Gladieux P."/>
            <person name="Thoren M.H."/>
            <person name="Johannesson H."/>
        </authorList>
    </citation>
    <scope>NUCLEOTIDE SEQUENCE</scope>
    <source>
        <strain evidence="9">CBS 314.62</strain>
    </source>
</reference>
<comment type="similarity">
    <text evidence="5">Belongs to the SAT4 family.</text>
</comment>
<dbReference type="EMBL" id="JAULSO010000002">
    <property type="protein sequence ID" value="KAK3688701.1"/>
    <property type="molecule type" value="Genomic_DNA"/>
</dbReference>
<feature type="transmembrane region" description="Helical" evidence="7">
    <location>
        <begin position="33"/>
        <end position="54"/>
    </location>
</feature>
<dbReference type="AlphaFoldDB" id="A0AAE0X9T7"/>
<keyword evidence="2 7" id="KW-0812">Transmembrane</keyword>
<accession>A0AAE0X9T7</accession>
<proteinExistence type="inferred from homology"/>
<keyword evidence="3 7" id="KW-1133">Transmembrane helix</keyword>
<evidence type="ECO:0000256" key="7">
    <source>
        <dbReference type="SAM" id="Phobius"/>
    </source>
</evidence>
<feature type="region of interest" description="Disordered" evidence="6">
    <location>
        <begin position="304"/>
        <end position="388"/>
    </location>
</feature>
<dbReference type="PANTHER" id="PTHR33048">
    <property type="entry name" value="PTH11-LIKE INTEGRAL MEMBRANE PROTEIN (AFU_ORTHOLOGUE AFUA_5G11245)"/>
    <property type="match status" value="1"/>
</dbReference>
<dbReference type="Proteomes" id="UP001270362">
    <property type="component" value="Unassembled WGS sequence"/>
</dbReference>
<evidence type="ECO:0000256" key="5">
    <source>
        <dbReference type="ARBA" id="ARBA00038359"/>
    </source>
</evidence>
<organism evidence="9 10">
    <name type="scientific">Podospora appendiculata</name>
    <dbReference type="NCBI Taxonomy" id="314037"/>
    <lineage>
        <taxon>Eukaryota</taxon>
        <taxon>Fungi</taxon>
        <taxon>Dikarya</taxon>
        <taxon>Ascomycota</taxon>
        <taxon>Pezizomycotina</taxon>
        <taxon>Sordariomycetes</taxon>
        <taxon>Sordariomycetidae</taxon>
        <taxon>Sordariales</taxon>
        <taxon>Podosporaceae</taxon>
        <taxon>Podospora</taxon>
    </lineage>
</organism>
<dbReference type="Pfam" id="PF20684">
    <property type="entry name" value="Fung_rhodopsin"/>
    <property type="match status" value="1"/>
</dbReference>
<feature type="transmembrane region" description="Helical" evidence="7">
    <location>
        <begin position="80"/>
        <end position="102"/>
    </location>
</feature>
<protein>
    <recommendedName>
        <fullName evidence="8">Rhodopsin domain-containing protein</fullName>
    </recommendedName>
</protein>
<feature type="transmembrane region" description="Helical" evidence="7">
    <location>
        <begin position="230"/>
        <end position="251"/>
    </location>
</feature>
<evidence type="ECO:0000313" key="10">
    <source>
        <dbReference type="Proteomes" id="UP001270362"/>
    </source>
</evidence>
<gene>
    <name evidence="9" type="ORF">B0T22DRAFT_528017</name>
</gene>
<feature type="domain" description="Rhodopsin" evidence="8">
    <location>
        <begin position="51"/>
        <end position="294"/>
    </location>
</feature>
<dbReference type="PANTHER" id="PTHR33048:SF124">
    <property type="entry name" value="INTEGRAL MEMBRANE PROTEIN"/>
    <property type="match status" value="1"/>
</dbReference>